<protein>
    <submittedName>
        <fullName evidence="6">Thioesterase superfamily protein</fullName>
    </submittedName>
</protein>
<dbReference type="Gene3D" id="3.10.129.10">
    <property type="entry name" value="Hotdog Thioesterase"/>
    <property type="match status" value="1"/>
</dbReference>
<dbReference type="Proteomes" id="UP000006683">
    <property type="component" value="Chromosome"/>
</dbReference>
<gene>
    <name evidence="6" type="ordered locus">Fbal_0479</name>
</gene>
<dbReference type="OrthoDB" id="8894489at2"/>
<dbReference type="GO" id="GO:0006637">
    <property type="term" value="P:acyl-CoA metabolic process"/>
    <property type="evidence" value="ECO:0007669"/>
    <property type="project" value="TreeGrafter"/>
</dbReference>
<evidence type="ECO:0000256" key="1">
    <source>
        <dbReference type="ARBA" id="ARBA00010458"/>
    </source>
</evidence>
<comment type="similarity">
    <text evidence="1">Belongs to the acyl coenzyme A hydrolase family.</text>
</comment>
<dbReference type="InterPro" id="IPR006683">
    <property type="entry name" value="Thioestr_dom"/>
</dbReference>
<dbReference type="Pfam" id="PF03061">
    <property type="entry name" value="4HBT"/>
    <property type="match status" value="1"/>
</dbReference>
<dbReference type="STRING" id="550540.Fbal_0479"/>
<dbReference type="KEGG" id="fbl:Fbal_0479"/>
<dbReference type="GO" id="GO:0009062">
    <property type="term" value="P:fatty acid catabolic process"/>
    <property type="evidence" value="ECO:0007669"/>
    <property type="project" value="TreeGrafter"/>
</dbReference>
<accession>E1SP44</accession>
<dbReference type="eggNOG" id="COG1607">
    <property type="taxonomic scope" value="Bacteria"/>
</dbReference>
<dbReference type="InterPro" id="IPR033120">
    <property type="entry name" value="HOTDOG_ACOT"/>
</dbReference>
<evidence type="ECO:0000313" key="7">
    <source>
        <dbReference type="Proteomes" id="UP000006683"/>
    </source>
</evidence>
<dbReference type="InterPro" id="IPR040170">
    <property type="entry name" value="Cytosol_ACT"/>
</dbReference>
<organism evidence="6 7">
    <name type="scientific">Ferrimonas balearica (strain DSM 9799 / CCM 4581 / KCTC 23876 / PAT)</name>
    <dbReference type="NCBI Taxonomy" id="550540"/>
    <lineage>
        <taxon>Bacteria</taxon>
        <taxon>Pseudomonadati</taxon>
        <taxon>Pseudomonadota</taxon>
        <taxon>Gammaproteobacteria</taxon>
        <taxon>Alteromonadales</taxon>
        <taxon>Ferrimonadaceae</taxon>
        <taxon>Ferrimonas</taxon>
    </lineage>
</organism>
<evidence type="ECO:0000256" key="4">
    <source>
        <dbReference type="SAM" id="MobiDB-lite"/>
    </source>
</evidence>
<dbReference type="GO" id="GO:0005829">
    <property type="term" value="C:cytosol"/>
    <property type="evidence" value="ECO:0007669"/>
    <property type="project" value="TreeGrafter"/>
</dbReference>
<dbReference type="InterPro" id="IPR029069">
    <property type="entry name" value="HotDog_dom_sf"/>
</dbReference>
<evidence type="ECO:0000256" key="3">
    <source>
        <dbReference type="PROSITE-ProRule" id="PRU01106"/>
    </source>
</evidence>
<dbReference type="HOGENOM" id="CLU_050164_1_0_6"/>
<dbReference type="RefSeq" id="WP_013343999.1">
    <property type="nucleotide sequence ID" value="NC_014541.1"/>
</dbReference>
<dbReference type="EMBL" id="CP002209">
    <property type="protein sequence ID" value="ADN74693.1"/>
    <property type="molecule type" value="Genomic_DNA"/>
</dbReference>
<dbReference type="PANTHER" id="PTHR11049">
    <property type="entry name" value="ACYL COENZYME A THIOESTER HYDROLASE"/>
    <property type="match status" value="1"/>
</dbReference>
<keyword evidence="2 3" id="KW-0378">Hydrolase</keyword>
<feature type="domain" description="HotDog ACOT-type" evidence="5">
    <location>
        <begin position="1"/>
        <end position="109"/>
    </location>
</feature>
<evidence type="ECO:0000259" key="5">
    <source>
        <dbReference type="PROSITE" id="PS51770"/>
    </source>
</evidence>
<dbReference type="AlphaFoldDB" id="E1SP44"/>
<keyword evidence="7" id="KW-1185">Reference proteome</keyword>
<reference evidence="6 7" key="1">
    <citation type="journal article" date="2010" name="Stand. Genomic Sci.">
        <title>Complete genome sequence of Ferrimonas balearica type strain (PAT).</title>
        <authorList>
            <person name="Nolan M."/>
            <person name="Sikorski J."/>
            <person name="Davenport K."/>
            <person name="Lucas S."/>
            <person name="Glavina Del Rio T."/>
            <person name="Tice H."/>
            <person name="Cheng J."/>
            <person name="Goodwin L."/>
            <person name="Pitluck S."/>
            <person name="Liolios K."/>
            <person name="Ivanova N."/>
            <person name="Mavromatis K."/>
            <person name="Ovchinnikova G."/>
            <person name="Pati A."/>
            <person name="Chen A."/>
            <person name="Palaniappan K."/>
            <person name="Land M."/>
            <person name="Hauser L."/>
            <person name="Chang Y."/>
            <person name="Jeffries C."/>
            <person name="Tapia R."/>
            <person name="Brettin T."/>
            <person name="Detter J."/>
            <person name="Han C."/>
            <person name="Yasawong M."/>
            <person name="Rohde M."/>
            <person name="Tindall B."/>
            <person name="Goker M."/>
            <person name="Woyke T."/>
            <person name="Bristow J."/>
            <person name="Eisen J."/>
            <person name="Markowitz V."/>
            <person name="Hugenholtz P."/>
            <person name="Kyrpides N."/>
            <person name="Klenk H."/>
            <person name="Lapidus A."/>
        </authorList>
    </citation>
    <scope>NUCLEOTIDE SEQUENCE [LARGE SCALE GENOMIC DNA]</scope>
    <source>
        <strain evidence="7">DSM 9799 / CCM 4581 / KCTC 23876 / PAT</strain>
    </source>
</reference>
<proteinExistence type="inferred from homology"/>
<dbReference type="CDD" id="cd03442">
    <property type="entry name" value="BFIT_BACH"/>
    <property type="match status" value="1"/>
</dbReference>
<evidence type="ECO:0000313" key="6">
    <source>
        <dbReference type="EMBL" id="ADN74693.1"/>
    </source>
</evidence>
<feature type="region of interest" description="Disordered" evidence="4">
    <location>
        <begin position="111"/>
        <end position="135"/>
    </location>
</feature>
<evidence type="ECO:0000256" key="2">
    <source>
        <dbReference type="ARBA" id="ARBA00022801"/>
    </source>
</evidence>
<dbReference type="GeneID" id="67180720"/>
<dbReference type="PANTHER" id="PTHR11049:SF31">
    <property type="entry name" value="HOTDOG ACOT-TYPE DOMAIN-CONTAINING PROTEIN"/>
    <property type="match status" value="1"/>
</dbReference>
<name>E1SP44_FERBD</name>
<dbReference type="SUPFAM" id="SSF54637">
    <property type="entry name" value="Thioesterase/thiol ester dehydrase-isomerase"/>
    <property type="match status" value="1"/>
</dbReference>
<sequence length="135" mass="15006">MKYYSRRVIKPEDLNPGQSLFGGRLLSWLDEEAGIFAACQMGSHQLVTRQIRDITFHRPGRQGEVIEFGLALTHTGRTAVTVRCEVRNKQSLAVLATVEAMVFVNLDANGRPSPHKLAPGRRANRVSTPDRKPGL</sequence>
<dbReference type="PROSITE" id="PS51770">
    <property type="entry name" value="HOTDOG_ACOT"/>
    <property type="match status" value="1"/>
</dbReference>
<dbReference type="GO" id="GO:0052816">
    <property type="term" value="F:long-chain fatty acyl-CoA hydrolase activity"/>
    <property type="evidence" value="ECO:0007669"/>
    <property type="project" value="TreeGrafter"/>
</dbReference>